<dbReference type="Proteomes" id="UP000219327">
    <property type="component" value="Unassembled WGS sequence"/>
</dbReference>
<evidence type="ECO:0000256" key="5">
    <source>
        <dbReference type="HAMAP-Rule" id="MF_02114"/>
    </source>
</evidence>
<proteinExistence type="inferred from homology"/>
<dbReference type="AlphaFoldDB" id="A0A2A5WU43"/>
<gene>
    <name evidence="6" type="primary">cofC</name>
    <name evidence="5" type="synonym">fbiD</name>
    <name evidence="6" type="ORF">CNE99_05175</name>
</gene>
<comment type="similarity">
    <text evidence="5">Belongs to the CofC family.</text>
</comment>
<evidence type="ECO:0000256" key="1">
    <source>
        <dbReference type="ARBA" id="ARBA00022679"/>
    </source>
</evidence>
<evidence type="ECO:0000313" key="7">
    <source>
        <dbReference type="Proteomes" id="UP000219327"/>
    </source>
</evidence>
<comment type="caution">
    <text evidence="6">The sequence shown here is derived from an EMBL/GenBank/DDBJ whole genome shotgun (WGS) entry which is preliminary data.</text>
</comment>
<protein>
    <recommendedName>
        <fullName evidence="5">3-phospho-D-glycerate guanylyltransferase</fullName>
        <shortName evidence="5">3PG guanylyltransferase</shortName>
        <ecNumber evidence="5">2.7.7.106</ecNumber>
    </recommendedName>
</protein>
<evidence type="ECO:0000256" key="2">
    <source>
        <dbReference type="ARBA" id="ARBA00022695"/>
    </source>
</evidence>
<organism evidence="6 7">
    <name type="scientific">OM182 bacterium MED-G24</name>
    <dbReference type="NCBI Taxonomy" id="1986255"/>
    <lineage>
        <taxon>Bacteria</taxon>
        <taxon>Pseudomonadati</taxon>
        <taxon>Pseudomonadota</taxon>
        <taxon>Gammaproteobacteria</taxon>
        <taxon>OMG group</taxon>
        <taxon>OM182 clade</taxon>
    </lineage>
</organism>
<sequence length="232" mass="25119">MSVVAVLPIKQLANAKQRLRGVLSDEQRRGLFKAMVQDVLEAVTVCPSIDRAIVVTSDEEVSELAHYYGVEVRPEPEISGLIPAVTATGEALAEEGVRAMLFLPGDVPLVSVEDLEMVADGLLPASEDPQMIIVPAEDLGGTNCLLVAPPNAMTFGFGVDSYRRHEKLAEAVGVHHQTMMLASIGLDVDEPHDLDALVEYLGNDGMDTHSYRFLRTIGAEPGFEPMNRVVDQ</sequence>
<dbReference type="PANTHER" id="PTHR40392:SF1">
    <property type="entry name" value="2-PHOSPHO-L-LACTATE GUANYLYLTRANSFERASE"/>
    <property type="match status" value="1"/>
</dbReference>
<dbReference type="UniPathway" id="UPA00071"/>
<dbReference type="GO" id="GO:0005525">
    <property type="term" value="F:GTP binding"/>
    <property type="evidence" value="ECO:0007669"/>
    <property type="project" value="UniProtKB-KW"/>
</dbReference>
<dbReference type="EC" id="2.7.7.106" evidence="5"/>
<accession>A0A2A5WU43</accession>
<dbReference type="Gene3D" id="3.90.550.10">
    <property type="entry name" value="Spore Coat Polysaccharide Biosynthesis Protein SpsA, Chain A"/>
    <property type="match status" value="1"/>
</dbReference>
<reference evidence="6 7" key="1">
    <citation type="submission" date="2017-08" db="EMBL/GenBank/DDBJ databases">
        <title>Fine stratification of microbial communities through a metagenomic profile of the photic zone.</title>
        <authorList>
            <person name="Haro-Moreno J.M."/>
            <person name="Lopez-Perez M."/>
            <person name="De La Torre J."/>
            <person name="Picazo A."/>
            <person name="Camacho A."/>
            <person name="Rodriguez-Valera F."/>
        </authorList>
    </citation>
    <scope>NUCLEOTIDE SEQUENCE [LARGE SCALE GENOMIC DNA]</scope>
    <source>
        <strain evidence="6">MED-G24</strain>
    </source>
</reference>
<dbReference type="GO" id="GO:0043814">
    <property type="term" value="F:phospholactate guanylyltransferase activity"/>
    <property type="evidence" value="ECO:0007669"/>
    <property type="project" value="InterPro"/>
</dbReference>
<comment type="pathway">
    <text evidence="5">Cofactor biosynthesis; coenzyme F420 biosynthesis.</text>
</comment>
<comment type="catalytic activity">
    <reaction evidence="5">
        <text>(2R)-3-phosphoglycerate + GTP + H(+) = 3-[(R)-glyceryl]-diphospho-5'-guanosine + diphosphate</text>
        <dbReference type="Rhea" id="RHEA:63440"/>
        <dbReference type="ChEBI" id="CHEBI:15378"/>
        <dbReference type="ChEBI" id="CHEBI:33019"/>
        <dbReference type="ChEBI" id="CHEBI:37565"/>
        <dbReference type="ChEBI" id="CHEBI:58272"/>
        <dbReference type="ChEBI" id="CHEBI:147306"/>
        <dbReference type="EC" id="2.7.7.106"/>
    </reaction>
</comment>
<dbReference type="SUPFAM" id="SSF53448">
    <property type="entry name" value="Nucleotide-diphospho-sugar transferases"/>
    <property type="match status" value="1"/>
</dbReference>
<keyword evidence="3 5" id="KW-0547">Nucleotide-binding</keyword>
<evidence type="ECO:0000256" key="3">
    <source>
        <dbReference type="ARBA" id="ARBA00022741"/>
    </source>
</evidence>
<dbReference type="NCBIfam" id="TIGR03552">
    <property type="entry name" value="F420_cofC"/>
    <property type="match status" value="1"/>
</dbReference>
<evidence type="ECO:0000256" key="4">
    <source>
        <dbReference type="ARBA" id="ARBA00023134"/>
    </source>
</evidence>
<name>A0A2A5WU43_9GAMM</name>
<dbReference type="GO" id="GO:0052645">
    <property type="term" value="P:F420-0 metabolic process"/>
    <property type="evidence" value="ECO:0007669"/>
    <property type="project" value="UniProtKB-UniRule"/>
</dbReference>
<keyword evidence="2 5" id="KW-0548">Nucleotidyltransferase</keyword>
<comment type="function">
    <text evidence="5">Guanylyltransferase that catalyzes the activation of (2R)-3-phosphoglycerate (3PG) as 3-[(R)-glyceryl]-diphospho-5'-guanosine, via the condensation of 3PG with GTP. It is involved in the biosynthesis of a derivative of the hydride carrier cofactor coenzyme F420, 3PG-F420.</text>
</comment>
<dbReference type="Pfam" id="PF01983">
    <property type="entry name" value="CofC"/>
    <property type="match status" value="1"/>
</dbReference>
<dbReference type="InterPro" id="IPR029044">
    <property type="entry name" value="Nucleotide-diphossugar_trans"/>
</dbReference>
<dbReference type="InterPro" id="IPR002835">
    <property type="entry name" value="CofC"/>
</dbReference>
<dbReference type="PANTHER" id="PTHR40392">
    <property type="entry name" value="2-PHOSPHO-L-LACTATE GUANYLYLTRANSFERASE"/>
    <property type="match status" value="1"/>
</dbReference>
<evidence type="ECO:0000313" key="6">
    <source>
        <dbReference type="EMBL" id="PDH39646.1"/>
    </source>
</evidence>
<keyword evidence="4 5" id="KW-0342">GTP-binding</keyword>
<keyword evidence="1 5" id="KW-0808">Transferase</keyword>
<dbReference type="EMBL" id="NTKD01000021">
    <property type="protein sequence ID" value="PDH39646.1"/>
    <property type="molecule type" value="Genomic_DNA"/>
</dbReference>
<dbReference type="HAMAP" id="MF_02114">
    <property type="entry name" value="CofC"/>
    <property type="match status" value="1"/>
</dbReference>